<keyword evidence="1" id="KW-0732">Signal</keyword>
<dbReference type="EMBL" id="GGFM01011371">
    <property type="protein sequence ID" value="MBW32122.1"/>
    <property type="molecule type" value="Transcribed_RNA"/>
</dbReference>
<protein>
    <submittedName>
        <fullName evidence="2">Putative secreted peptide</fullName>
    </submittedName>
</protein>
<proteinExistence type="predicted"/>
<sequence length="99" mass="11288">MCVRRRWSPCVCVCVTVCAASSAKTKQERKAETRKRPFPFAFSHHDALLDRLLKCRGRGEKDGVWCEGGCWRRLARMSMKKGVCARRGAAGCWFMAYRG</sequence>
<reference evidence="2" key="1">
    <citation type="submission" date="2018-01" db="EMBL/GenBank/DDBJ databases">
        <title>An insight into the sialome of Amazonian anophelines.</title>
        <authorList>
            <person name="Ribeiro J.M."/>
            <person name="Scarpassa V."/>
            <person name="Calvo E."/>
        </authorList>
    </citation>
    <scope>NUCLEOTIDE SEQUENCE</scope>
    <source>
        <tissue evidence="2">Salivary glands</tissue>
    </source>
</reference>
<organism evidence="2">
    <name type="scientific">Anopheles braziliensis</name>
    <dbReference type="NCBI Taxonomy" id="58242"/>
    <lineage>
        <taxon>Eukaryota</taxon>
        <taxon>Metazoa</taxon>
        <taxon>Ecdysozoa</taxon>
        <taxon>Arthropoda</taxon>
        <taxon>Hexapoda</taxon>
        <taxon>Insecta</taxon>
        <taxon>Pterygota</taxon>
        <taxon>Neoptera</taxon>
        <taxon>Endopterygota</taxon>
        <taxon>Diptera</taxon>
        <taxon>Nematocera</taxon>
        <taxon>Culicoidea</taxon>
        <taxon>Culicidae</taxon>
        <taxon>Anophelinae</taxon>
        <taxon>Anopheles</taxon>
    </lineage>
</organism>
<evidence type="ECO:0000313" key="2">
    <source>
        <dbReference type="EMBL" id="MBW32122.1"/>
    </source>
</evidence>
<name>A0A2M3ZUE8_9DIPT</name>
<feature type="signal peptide" evidence="1">
    <location>
        <begin position="1"/>
        <end position="25"/>
    </location>
</feature>
<accession>A0A2M3ZUE8</accession>
<dbReference type="AlphaFoldDB" id="A0A2M3ZUE8"/>
<feature type="chain" id="PRO_5014630215" evidence="1">
    <location>
        <begin position="26"/>
        <end position="99"/>
    </location>
</feature>
<evidence type="ECO:0000256" key="1">
    <source>
        <dbReference type="SAM" id="SignalP"/>
    </source>
</evidence>